<feature type="chain" id="PRO_5043362653" evidence="2">
    <location>
        <begin position="23"/>
        <end position="256"/>
    </location>
</feature>
<feature type="transmembrane region" description="Helical" evidence="1">
    <location>
        <begin position="209"/>
        <end position="231"/>
    </location>
</feature>
<dbReference type="Proteomes" id="UP001461498">
    <property type="component" value="Unassembled WGS sequence"/>
</dbReference>
<keyword evidence="1" id="KW-0472">Membrane</keyword>
<dbReference type="AlphaFoldDB" id="A0AAW1DDY8"/>
<organism evidence="3 4">
    <name type="scientific">Rhynocoris fuscipes</name>
    <dbReference type="NCBI Taxonomy" id="488301"/>
    <lineage>
        <taxon>Eukaryota</taxon>
        <taxon>Metazoa</taxon>
        <taxon>Ecdysozoa</taxon>
        <taxon>Arthropoda</taxon>
        <taxon>Hexapoda</taxon>
        <taxon>Insecta</taxon>
        <taxon>Pterygota</taxon>
        <taxon>Neoptera</taxon>
        <taxon>Paraneoptera</taxon>
        <taxon>Hemiptera</taxon>
        <taxon>Heteroptera</taxon>
        <taxon>Panheteroptera</taxon>
        <taxon>Cimicomorpha</taxon>
        <taxon>Reduviidae</taxon>
        <taxon>Harpactorinae</taxon>
        <taxon>Harpactorini</taxon>
        <taxon>Rhynocoris</taxon>
    </lineage>
</organism>
<name>A0AAW1DDY8_9HEMI</name>
<keyword evidence="1" id="KW-1133">Transmembrane helix</keyword>
<gene>
    <name evidence="3" type="ORF">O3M35_006560</name>
</gene>
<evidence type="ECO:0000256" key="2">
    <source>
        <dbReference type="SAM" id="SignalP"/>
    </source>
</evidence>
<proteinExistence type="predicted"/>
<evidence type="ECO:0000313" key="4">
    <source>
        <dbReference type="Proteomes" id="UP001461498"/>
    </source>
</evidence>
<feature type="signal peptide" evidence="2">
    <location>
        <begin position="1"/>
        <end position="22"/>
    </location>
</feature>
<comment type="caution">
    <text evidence="3">The sequence shown here is derived from an EMBL/GenBank/DDBJ whole genome shotgun (WGS) entry which is preliminary data.</text>
</comment>
<evidence type="ECO:0000256" key="1">
    <source>
        <dbReference type="SAM" id="Phobius"/>
    </source>
</evidence>
<sequence length="256" mass="28775">MFHKSVFVFLFILSYHMYNTETSSTVKLDEPKIVHVNDRISTSVITKNLSTSVNNTSSNHKTMATVPIEGGGGSQIISEDKIIIENKDKSSTERPKIIPRKGAILNESETSTLHSSSRVSPRKGVTFNESEINHKTTNTTISSNHLNTTILTTKPTKVNLTASINNNSSVIQKLNIPHKKKPLFTMVSGDRVSTESESFIESSTTGRDYVLPIVLIILALPVLLFIIRLIYKRGTEFTERQQYHRMYLIDGMYNTR</sequence>
<dbReference type="EMBL" id="JAPXFL010000003">
    <property type="protein sequence ID" value="KAK9509194.1"/>
    <property type="molecule type" value="Genomic_DNA"/>
</dbReference>
<accession>A0AAW1DDY8</accession>
<protein>
    <submittedName>
        <fullName evidence="3">Uncharacterized protein</fullName>
    </submittedName>
</protein>
<keyword evidence="1" id="KW-0812">Transmembrane</keyword>
<reference evidence="3 4" key="1">
    <citation type="submission" date="2022-12" db="EMBL/GenBank/DDBJ databases">
        <title>Chromosome-level genome assembly of true bugs.</title>
        <authorList>
            <person name="Ma L."/>
            <person name="Li H."/>
        </authorList>
    </citation>
    <scope>NUCLEOTIDE SEQUENCE [LARGE SCALE GENOMIC DNA]</scope>
    <source>
        <strain evidence="3">Lab_2022b</strain>
    </source>
</reference>
<keyword evidence="2" id="KW-0732">Signal</keyword>
<evidence type="ECO:0000313" key="3">
    <source>
        <dbReference type="EMBL" id="KAK9509194.1"/>
    </source>
</evidence>
<keyword evidence="4" id="KW-1185">Reference proteome</keyword>